<gene>
    <name evidence="1" type="ORF">TSUD_25340</name>
</gene>
<dbReference type="Proteomes" id="UP000242715">
    <property type="component" value="Unassembled WGS sequence"/>
</dbReference>
<evidence type="ECO:0000313" key="1">
    <source>
        <dbReference type="EMBL" id="GAU49075.1"/>
    </source>
</evidence>
<proteinExistence type="predicted"/>
<protein>
    <recommendedName>
        <fullName evidence="3">Reverse transcriptase zinc-binding domain-containing protein</fullName>
    </recommendedName>
</protein>
<name>A0A2Z6PGW3_TRISU</name>
<dbReference type="EMBL" id="DF974513">
    <property type="protein sequence ID" value="GAU49075.1"/>
    <property type="molecule type" value="Genomic_DNA"/>
</dbReference>
<dbReference type="OrthoDB" id="1435349at2759"/>
<evidence type="ECO:0008006" key="3">
    <source>
        <dbReference type="Google" id="ProtNLM"/>
    </source>
</evidence>
<sequence>MLVQGVCRAGVRQLWEFNTALLGKWCWRILVDREGLWFRVLTTRYGIERGCLREGGSGSSWWREIVRIRDGVDDLGGGWFWESVLKKGRRFFSGLILGAGVGAAETVVGLGGDVGGVSNFTSRFFILDLVLKHVAMAA</sequence>
<keyword evidence="2" id="KW-1185">Reference proteome</keyword>
<accession>A0A2Z6PGW3</accession>
<organism evidence="1 2">
    <name type="scientific">Trifolium subterraneum</name>
    <name type="common">Subterranean clover</name>
    <dbReference type="NCBI Taxonomy" id="3900"/>
    <lineage>
        <taxon>Eukaryota</taxon>
        <taxon>Viridiplantae</taxon>
        <taxon>Streptophyta</taxon>
        <taxon>Embryophyta</taxon>
        <taxon>Tracheophyta</taxon>
        <taxon>Spermatophyta</taxon>
        <taxon>Magnoliopsida</taxon>
        <taxon>eudicotyledons</taxon>
        <taxon>Gunneridae</taxon>
        <taxon>Pentapetalae</taxon>
        <taxon>rosids</taxon>
        <taxon>fabids</taxon>
        <taxon>Fabales</taxon>
        <taxon>Fabaceae</taxon>
        <taxon>Papilionoideae</taxon>
        <taxon>50 kb inversion clade</taxon>
        <taxon>NPAAA clade</taxon>
        <taxon>Hologalegina</taxon>
        <taxon>IRL clade</taxon>
        <taxon>Trifolieae</taxon>
        <taxon>Trifolium</taxon>
    </lineage>
</organism>
<dbReference type="AlphaFoldDB" id="A0A2Z6PGW3"/>
<reference evidence="2" key="1">
    <citation type="journal article" date="2017" name="Front. Plant Sci.">
        <title>Climate Clever Clovers: New Paradigm to Reduce the Environmental Footprint of Ruminants by Breeding Low Methanogenic Forages Utilizing Haplotype Variation.</title>
        <authorList>
            <person name="Kaur P."/>
            <person name="Appels R."/>
            <person name="Bayer P.E."/>
            <person name="Keeble-Gagnere G."/>
            <person name="Wang J."/>
            <person name="Hirakawa H."/>
            <person name="Shirasawa K."/>
            <person name="Vercoe P."/>
            <person name="Stefanova K."/>
            <person name="Durmic Z."/>
            <person name="Nichols P."/>
            <person name="Revell C."/>
            <person name="Isobe S.N."/>
            <person name="Edwards D."/>
            <person name="Erskine W."/>
        </authorList>
    </citation>
    <scope>NUCLEOTIDE SEQUENCE [LARGE SCALE GENOMIC DNA]</scope>
    <source>
        <strain evidence="2">cv. Daliak</strain>
    </source>
</reference>
<evidence type="ECO:0000313" key="2">
    <source>
        <dbReference type="Proteomes" id="UP000242715"/>
    </source>
</evidence>